<dbReference type="Pfam" id="PF07610">
    <property type="entry name" value="DUF1573"/>
    <property type="match status" value="1"/>
</dbReference>
<accession>A0AAE4ALN2</accession>
<name>A0AAE4ALN2_9BACT</name>
<evidence type="ECO:0000313" key="3">
    <source>
        <dbReference type="Proteomes" id="UP001238163"/>
    </source>
</evidence>
<protein>
    <recommendedName>
        <fullName evidence="4">DUF1573 domain-containing protein</fullName>
    </recommendedName>
</protein>
<dbReference type="AlphaFoldDB" id="A0AAE4ALN2"/>
<dbReference type="Gene3D" id="2.60.40.10">
    <property type="entry name" value="Immunoglobulins"/>
    <property type="match status" value="1"/>
</dbReference>
<keyword evidence="3" id="KW-1185">Reference proteome</keyword>
<dbReference type="InterPro" id="IPR011467">
    <property type="entry name" value="DUF1573"/>
</dbReference>
<comment type="caution">
    <text evidence="2">The sequence shown here is derived from an EMBL/GenBank/DDBJ whole genome shotgun (WGS) entry which is preliminary data.</text>
</comment>
<sequence>MPIHRKTMRMQKLARRIVSPLAGLGAVLILACAPQSVGQTADTAATPNTIISTPDIFQVVNPAALQLGTIMDFAKRDIRITLRNVHSEPLQIERIRVTCTCLTLAPEPPAGLLKPQEEISFTAKLDAAEIKPGPFSRMVLVEVKGRDITLVYINGTVQPMLTFTPGQALALGTFAGKDVPWERSIKITSAFSEKQNVLLQAPAEDDLFSYELHSDNPQVFSLSIRPKLPLPIGKLHHLVRLPVTGMDNYGPVMLAVNGTVTGWRPVLENNQLNVALSEHKPGETIVKDIRLVMKEQTEEPQVKNPLAALRHDHDHAEAPTNTIAKEELANSTIQQIAFWEGIASGLDARLPPSVTMSKTAQADSLLVSLSFPADFFARRRRQVIPFSYNKSSCGMLTITAKP</sequence>
<dbReference type="EMBL" id="JAUSVL010000001">
    <property type="protein sequence ID" value="MDQ0288444.1"/>
    <property type="molecule type" value="Genomic_DNA"/>
</dbReference>
<evidence type="ECO:0000256" key="1">
    <source>
        <dbReference type="SAM" id="SignalP"/>
    </source>
</evidence>
<dbReference type="PROSITE" id="PS51257">
    <property type="entry name" value="PROKAR_LIPOPROTEIN"/>
    <property type="match status" value="1"/>
</dbReference>
<keyword evidence="1" id="KW-0732">Signal</keyword>
<evidence type="ECO:0000313" key="2">
    <source>
        <dbReference type="EMBL" id="MDQ0288444.1"/>
    </source>
</evidence>
<reference evidence="2" key="1">
    <citation type="submission" date="2023-07" db="EMBL/GenBank/DDBJ databases">
        <title>Genomic Encyclopedia of Type Strains, Phase IV (KMG-IV): sequencing the most valuable type-strain genomes for metagenomic binning, comparative biology and taxonomic classification.</title>
        <authorList>
            <person name="Goeker M."/>
        </authorList>
    </citation>
    <scope>NUCLEOTIDE SEQUENCE</scope>
    <source>
        <strain evidence="2">DSM 24202</strain>
    </source>
</reference>
<dbReference type="Proteomes" id="UP001238163">
    <property type="component" value="Unassembled WGS sequence"/>
</dbReference>
<organism evidence="2 3">
    <name type="scientific">Oligosphaera ethanolica</name>
    <dbReference type="NCBI Taxonomy" id="760260"/>
    <lineage>
        <taxon>Bacteria</taxon>
        <taxon>Pseudomonadati</taxon>
        <taxon>Lentisphaerota</taxon>
        <taxon>Oligosphaeria</taxon>
        <taxon>Oligosphaerales</taxon>
        <taxon>Oligosphaeraceae</taxon>
        <taxon>Oligosphaera</taxon>
    </lineage>
</organism>
<dbReference type="RefSeq" id="WP_307259772.1">
    <property type="nucleotide sequence ID" value="NZ_JAUSVL010000001.1"/>
</dbReference>
<feature type="chain" id="PRO_5041982230" description="DUF1573 domain-containing protein" evidence="1">
    <location>
        <begin position="39"/>
        <end position="402"/>
    </location>
</feature>
<dbReference type="InterPro" id="IPR013783">
    <property type="entry name" value="Ig-like_fold"/>
</dbReference>
<evidence type="ECO:0008006" key="4">
    <source>
        <dbReference type="Google" id="ProtNLM"/>
    </source>
</evidence>
<feature type="signal peptide" evidence="1">
    <location>
        <begin position="1"/>
        <end position="38"/>
    </location>
</feature>
<proteinExistence type="predicted"/>
<gene>
    <name evidence="2" type="ORF">J3R75_000551</name>
</gene>